<dbReference type="InterPro" id="IPR019372">
    <property type="entry name" value="LHFPL"/>
</dbReference>
<protein>
    <recommendedName>
        <fullName evidence="8">Lipoma HMGIC fusion partner-like 2 protein</fullName>
    </recommendedName>
</protein>
<dbReference type="GO" id="GO:0016020">
    <property type="term" value="C:membrane"/>
    <property type="evidence" value="ECO:0007669"/>
    <property type="project" value="UniProtKB-SubCell"/>
</dbReference>
<feature type="transmembrane region" description="Helical" evidence="5">
    <location>
        <begin position="7"/>
        <end position="29"/>
    </location>
</feature>
<gene>
    <name evidence="6" type="ORF">EG68_03400</name>
</gene>
<evidence type="ECO:0000256" key="3">
    <source>
        <dbReference type="ARBA" id="ARBA00022989"/>
    </source>
</evidence>
<keyword evidence="3 5" id="KW-1133">Transmembrane helix</keyword>
<evidence type="ECO:0000256" key="5">
    <source>
        <dbReference type="SAM" id="Phobius"/>
    </source>
</evidence>
<dbReference type="Gene3D" id="1.20.140.150">
    <property type="match status" value="1"/>
</dbReference>
<dbReference type="PANTHER" id="PTHR12489">
    <property type="entry name" value="LIPOMA HMGIC FUSION PARTNER-LIKE PROTEIN"/>
    <property type="match status" value="1"/>
</dbReference>
<dbReference type="EMBL" id="JTDE01000957">
    <property type="protein sequence ID" value="KAF7259961.1"/>
    <property type="molecule type" value="Genomic_DNA"/>
</dbReference>
<organism evidence="6 7">
    <name type="scientific">Paragonimus skrjabini miyazakii</name>
    <dbReference type="NCBI Taxonomy" id="59628"/>
    <lineage>
        <taxon>Eukaryota</taxon>
        <taxon>Metazoa</taxon>
        <taxon>Spiralia</taxon>
        <taxon>Lophotrochozoa</taxon>
        <taxon>Platyhelminthes</taxon>
        <taxon>Trematoda</taxon>
        <taxon>Digenea</taxon>
        <taxon>Plagiorchiida</taxon>
        <taxon>Troglotremata</taxon>
        <taxon>Troglotrematidae</taxon>
        <taxon>Paragonimus</taxon>
    </lineage>
</organism>
<evidence type="ECO:0008006" key="8">
    <source>
        <dbReference type="Google" id="ProtNLM"/>
    </source>
</evidence>
<feature type="transmembrane region" description="Helical" evidence="5">
    <location>
        <begin position="157"/>
        <end position="181"/>
    </location>
</feature>
<dbReference type="PANTHER" id="PTHR12489:SF19">
    <property type="entry name" value="LHFPL TETRASPAN SUBFAMILY MEMBER 2 PROTEIN"/>
    <property type="match status" value="1"/>
</dbReference>
<feature type="transmembrane region" description="Helical" evidence="5">
    <location>
        <begin position="208"/>
        <end position="230"/>
    </location>
</feature>
<evidence type="ECO:0000313" key="6">
    <source>
        <dbReference type="EMBL" id="KAF7259961.1"/>
    </source>
</evidence>
<keyword evidence="2 5" id="KW-0812">Transmembrane</keyword>
<evidence type="ECO:0000313" key="7">
    <source>
        <dbReference type="Proteomes" id="UP000822476"/>
    </source>
</evidence>
<evidence type="ECO:0000256" key="4">
    <source>
        <dbReference type="ARBA" id="ARBA00023136"/>
    </source>
</evidence>
<reference evidence="6" key="1">
    <citation type="submission" date="2019-07" db="EMBL/GenBank/DDBJ databases">
        <title>Annotation for the trematode Paragonimus miyazaki's.</title>
        <authorList>
            <person name="Choi Y.-J."/>
        </authorList>
    </citation>
    <scope>NUCLEOTIDE SEQUENCE</scope>
    <source>
        <strain evidence="6">Japan</strain>
    </source>
</reference>
<name>A0A8S9Z473_9TREM</name>
<comment type="subcellular location">
    <subcellularLocation>
        <location evidence="1">Membrane</location>
        <topology evidence="1">Multi-pass membrane protein</topology>
    </subcellularLocation>
</comment>
<feature type="transmembrane region" description="Helical" evidence="5">
    <location>
        <begin position="121"/>
        <end position="145"/>
    </location>
</feature>
<dbReference type="Pfam" id="PF10242">
    <property type="entry name" value="L_HMGIC_fpl"/>
    <property type="match status" value="1"/>
</dbReference>
<proteinExistence type="predicted"/>
<evidence type="ECO:0000256" key="2">
    <source>
        <dbReference type="ARBA" id="ARBA00022692"/>
    </source>
</evidence>
<evidence type="ECO:0000256" key="1">
    <source>
        <dbReference type="ARBA" id="ARBA00004141"/>
    </source>
</evidence>
<dbReference type="Proteomes" id="UP000822476">
    <property type="component" value="Unassembled WGS sequence"/>
</dbReference>
<comment type="caution">
    <text evidence="6">The sequence shown here is derived from an EMBL/GenBank/DDBJ whole genome shotgun (WGS) entry which is preliminary data.</text>
</comment>
<keyword evidence="4 5" id="KW-0472">Membrane</keyword>
<dbReference type="AlphaFoldDB" id="A0A8S9Z473"/>
<dbReference type="OrthoDB" id="5975578at2759"/>
<sequence>MPRIIISWIAIVWITLSTLSTCVILASLLNSAWLLRIDSAESRRLSVCPRTSLQSELQASPSNRLRQPPSIGPWIRCQVSCVSPQTDWSSTVSGNEVAVYEERCQLALWGFGERPAPANKVMWATGGLFLIGNIFLITSQLFVTLSLCKREICERSLLSFTGSVQGLADLILFTGLIVWPIGWDSVTVREVCGGNVGPYSKGNCTFGWAPLCAGCGFLLLFSCALLAIAVDKSITTQEATRKMLLEGKNFVFLH</sequence>
<accession>A0A8S9Z473</accession>
<keyword evidence="7" id="KW-1185">Reference proteome</keyword>